<keyword evidence="1" id="KW-1133">Transmembrane helix</keyword>
<reference evidence="2 6" key="2">
    <citation type="submission" date="2014-04" db="EMBL/GenBank/DDBJ databases">
        <title>Transcriptional profiles of Haloferax mediterranei on the basis of nitrogen availability.</title>
        <authorList>
            <person name="Bautista V."/>
        </authorList>
    </citation>
    <scope>NUCLEOTIDE SEQUENCE [LARGE SCALE GENOMIC DNA]</scope>
    <source>
        <strain evidence="2">ATCC 33500</strain>
        <strain evidence="6">ATCC 33500 / DSM 1411 / JCM 8866 / NBRC 14739 / NCIMB 2177 / R-4</strain>
    </source>
</reference>
<evidence type="ECO:0000313" key="7">
    <source>
        <dbReference type="Proteomes" id="UP000299011"/>
    </source>
</evidence>
<reference evidence="4 7" key="3">
    <citation type="submission" date="2019-04" db="EMBL/GenBank/DDBJ databases">
        <title>Methylomes of two halophilic Archaea, Haloarcula marismortui and Haloferax mediterranei.</title>
        <authorList>
            <person name="DasSarma S."/>
            <person name="DasSarma P."/>
            <person name="DasSarma S."/>
            <person name="Fomenkov A."/>
            <person name="Vincze T."/>
            <person name="Anton B.P."/>
            <person name="Roberts R.J."/>
        </authorList>
    </citation>
    <scope>NUCLEOTIDE SEQUENCE [LARGE SCALE GENOMIC DNA]</scope>
    <source>
        <strain evidence="4">ATCC 33500</strain>
        <strain evidence="7">ATCC 33500 / DSM 1411 / JCM 8866 / NBRC 14739 / NCIMB 2177 / R-4</strain>
    </source>
</reference>
<feature type="transmembrane region" description="Helical" evidence="1">
    <location>
        <begin position="63"/>
        <end position="86"/>
    </location>
</feature>
<accession>M0IZ11</accession>
<evidence type="ECO:0000313" key="2">
    <source>
        <dbReference type="EMBL" id="AHZ22012.1"/>
    </source>
</evidence>
<evidence type="ECO:0000313" key="3">
    <source>
        <dbReference type="EMBL" id="EMA02107.1"/>
    </source>
</evidence>
<dbReference type="AlphaFoldDB" id="M0IZ11"/>
<keyword evidence="5" id="KW-1185">Reference proteome</keyword>
<evidence type="ECO:0000313" key="6">
    <source>
        <dbReference type="Proteomes" id="UP000027075"/>
    </source>
</evidence>
<dbReference type="EMBL" id="CP007551">
    <property type="protein sequence ID" value="AHZ22012.1"/>
    <property type="molecule type" value="Genomic_DNA"/>
</dbReference>
<dbReference type="Proteomes" id="UP000011603">
    <property type="component" value="Unassembled WGS sequence"/>
</dbReference>
<evidence type="ECO:0000256" key="1">
    <source>
        <dbReference type="SAM" id="Phobius"/>
    </source>
</evidence>
<dbReference type="EMBL" id="AOLO01000007">
    <property type="protein sequence ID" value="EMA02107.1"/>
    <property type="molecule type" value="Genomic_DNA"/>
</dbReference>
<evidence type="ECO:0000313" key="5">
    <source>
        <dbReference type="Proteomes" id="UP000011603"/>
    </source>
</evidence>
<sequence>MVPYTGTVIIALLIGFSIAAFTPTSPSTQGVVGVLVSIPVFVALIAISRISTQYSDFRNQVEAIVWELGFIIALLTVGGALGTGLAMNLGLNHADSHISLIVASAVAVIVLTIGYFIDYRKRTSVIRFN</sequence>
<keyword evidence="1" id="KW-0472">Membrane</keyword>
<name>M0IZ11_HALMT</name>
<keyword evidence="1" id="KW-0812">Transmembrane</keyword>
<gene>
    <name evidence="2" type="ORF">BM92_04745</name>
    <name evidence="3" type="ORF">C439_05990</name>
    <name evidence="4" type="ORF">E6P09_07515</name>
</gene>
<feature type="transmembrane region" description="Helical" evidence="1">
    <location>
        <begin position="30"/>
        <end position="51"/>
    </location>
</feature>
<dbReference type="Proteomes" id="UP000299011">
    <property type="component" value="Chromosome"/>
</dbReference>
<evidence type="ECO:0000313" key="4">
    <source>
        <dbReference type="EMBL" id="QCQ75115.1"/>
    </source>
</evidence>
<proteinExistence type="predicted"/>
<dbReference type="EMBL" id="CP039139">
    <property type="protein sequence ID" value="QCQ75115.1"/>
    <property type="molecule type" value="Genomic_DNA"/>
</dbReference>
<dbReference type="RefSeq" id="WP_004057311.1">
    <property type="nucleotide sequence ID" value="NC_017941.2"/>
</dbReference>
<dbReference type="Proteomes" id="UP000027075">
    <property type="component" value="Chromosome"/>
</dbReference>
<organism evidence="3 5">
    <name type="scientific">Haloferax mediterranei (strain ATCC 33500 / DSM 1411 / JCM 8866 / NBRC 14739 / NCIMB 2177 / R-4)</name>
    <name type="common">Halobacterium mediterranei</name>
    <dbReference type="NCBI Taxonomy" id="523841"/>
    <lineage>
        <taxon>Archaea</taxon>
        <taxon>Methanobacteriati</taxon>
        <taxon>Methanobacteriota</taxon>
        <taxon>Stenosarchaea group</taxon>
        <taxon>Halobacteria</taxon>
        <taxon>Halobacteriales</taxon>
        <taxon>Haloferacaceae</taxon>
        <taxon>Haloferax</taxon>
    </lineage>
</organism>
<feature type="transmembrane region" description="Helical" evidence="1">
    <location>
        <begin position="98"/>
        <end position="117"/>
    </location>
</feature>
<dbReference type="GeneID" id="40156254"/>
<reference evidence="3 5" key="1">
    <citation type="journal article" date="2014" name="PLoS Genet.">
        <title>Phylogenetically driven sequencing of extremely halophilic archaea reveals strategies for static and dynamic osmo-response.</title>
        <authorList>
            <person name="Becker E.A."/>
            <person name="Seitzer P.M."/>
            <person name="Tritt A."/>
            <person name="Larsen D."/>
            <person name="Krusor M."/>
            <person name="Yao A.I."/>
            <person name="Wu D."/>
            <person name="Madern D."/>
            <person name="Eisen J.A."/>
            <person name="Darling A.E."/>
            <person name="Facciotti M.T."/>
        </authorList>
    </citation>
    <scope>NUCLEOTIDE SEQUENCE [LARGE SCALE GENOMIC DNA]</scope>
    <source>
        <strain evidence="3">ATCC 33500</strain>
        <strain evidence="5">ATCC 33500 / DSM 1411 / JCM 8866 / NBRC 14739 / NCIMB 2177 / R-4</strain>
    </source>
</reference>
<dbReference type="PATRIC" id="fig|523841.21.peg.1210"/>
<protein>
    <submittedName>
        <fullName evidence="3">Uncharacterized protein</fullName>
    </submittedName>
</protein>